<dbReference type="PANTHER" id="PTHR16166:SF93">
    <property type="entry name" value="INTERMEMBRANE LIPID TRANSFER PROTEIN VPS13"/>
    <property type="match status" value="1"/>
</dbReference>
<reference evidence="4" key="1">
    <citation type="submission" date="2021-03" db="EMBL/GenBank/DDBJ databases">
        <authorList>
            <person name="Tran Van P."/>
        </authorList>
    </citation>
    <scope>NUCLEOTIDE SEQUENCE</scope>
</reference>
<feature type="region of interest" description="Disordered" evidence="2">
    <location>
        <begin position="266"/>
        <end position="296"/>
    </location>
</feature>
<proteinExistence type="inferred from homology"/>
<evidence type="ECO:0000256" key="2">
    <source>
        <dbReference type="SAM" id="MobiDB-lite"/>
    </source>
</evidence>
<feature type="domain" description="VPS13-like middle region" evidence="3">
    <location>
        <begin position="3"/>
        <end position="340"/>
    </location>
</feature>
<protein>
    <recommendedName>
        <fullName evidence="3">VPS13-like middle region domain-containing protein</fullName>
    </recommendedName>
</protein>
<feature type="region of interest" description="Disordered" evidence="2">
    <location>
        <begin position="57"/>
        <end position="77"/>
    </location>
</feature>
<feature type="compositionally biased region" description="Polar residues" evidence="2">
    <location>
        <begin position="270"/>
        <end position="285"/>
    </location>
</feature>
<evidence type="ECO:0000313" key="5">
    <source>
        <dbReference type="Proteomes" id="UP001153148"/>
    </source>
</evidence>
<dbReference type="InterPro" id="IPR026847">
    <property type="entry name" value="VPS13"/>
</dbReference>
<evidence type="ECO:0000313" key="4">
    <source>
        <dbReference type="EMBL" id="CAG2062023.1"/>
    </source>
</evidence>
<dbReference type="PANTHER" id="PTHR16166">
    <property type="entry name" value="VACUOLAR PROTEIN SORTING-ASSOCIATED PROTEIN VPS13"/>
    <property type="match status" value="1"/>
</dbReference>
<name>A0ABN7P8W9_TIMPD</name>
<sequence length="341" mass="38118">MLRNLSAGWYKSIPDIEMSGRLQAILITLSQEDFKMIMQVVFENLAEGPQQPVATQAVEPKVQPDFSESKKSVDRPKSLEVASKSTVGMETIVDPAKVETPSVSTFLKFTFTMDSLIIELFTGGSKALLNQESPQRHPEQGLARFTLHVLSLKGRMLSDGSLSTSILLVDCLLDDMRINKNIQITRLMERKEDVGEIRESPAKGDKCTGETHYRSMVDITYQQKGDDMFVDMRVFGFNLILSMDYLMKIAAFFTSGLESVSPPATEVSVAKQTPQDATSRQSIKSRNSELNRKSRSTIKSTEQVVVVPQSMMTVNIRVERPDIILVENMEDINTNAIILNV</sequence>
<gene>
    <name evidence="4" type="ORF">TPAB3V08_LOCUS8976</name>
</gene>
<comment type="caution">
    <text evidence="4">The sequence shown here is derived from an EMBL/GenBank/DDBJ whole genome shotgun (WGS) entry which is preliminary data.</text>
</comment>
<evidence type="ECO:0000259" key="3">
    <source>
        <dbReference type="Pfam" id="PF25033"/>
    </source>
</evidence>
<organism evidence="4 5">
    <name type="scientific">Timema podura</name>
    <name type="common">Walking stick</name>
    <dbReference type="NCBI Taxonomy" id="61482"/>
    <lineage>
        <taxon>Eukaryota</taxon>
        <taxon>Metazoa</taxon>
        <taxon>Ecdysozoa</taxon>
        <taxon>Arthropoda</taxon>
        <taxon>Hexapoda</taxon>
        <taxon>Insecta</taxon>
        <taxon>Pterygota</taxon>
        <taxon>Neoptera</taxon>
        <taxon>Polyneoptera</taxon>
        <taxon>Phasmatodea</taxon>
        <taxon>Timematodea</taxon>
        <taxon>Timematoidea</taxon>
        <taxon>Timematidae</taxon>
        <taxon>Timema</taxon>
    </lineage>
</organism>
<comment type="similarity">
    <text evidence="1">Belongs to the VPS13 family.</text>
</comment>
<feature type="compositionally biased region" description="Basic and acidic residues" evidence="2">
    <location>
        <begin position="67"/>
        <end position="77"/>
    </location>
</feature>
<dbReference type="Pfam" id="PF25033">
    <property type="entry name" value="VPS13_M"/>
    <property type="match status" value="1"/>
</dbReference>
<dbReference type="Proteomes" id="UP001153148">
    <property type="component" value="Unassembled WGS sequence"/>
</dbReference>
<keyword evidence="5" id="KW-1185">Reference proteome</keyword>
<accession>A0ABN7P8W9</accession>
<evidence type="ECO:0000256" key="1">
    <source>
        <dbReference type="ARBA" id="ARBA00006545"/>
    </source>
</evidence>
<dbReference type="InterPro" id="IPR056747">
    <property type="entry name" value="VPS13-like_M"/>
</dbReference>
<feature type="non-terminal residue" evidence="4">
    <location>
        <position position="341"/>
    </location>
</feature>
<dbReference type="EMBL" id="CAJPIN010018233">
    <property type="protein sequence ID" value="CAG2062023.1"/>
    <property type="molecule type" value="Genomic_DNA"/>
</dbReference>